<evidence type="ECO:0000313" key="4">
    <source>
        <dbReference type="Proteomes" id="UP000609346"/>
    </source>
</evidence>
<dbReference type="PANTHER" id="PTHR30543">
    <property type="entry name" value="CHROMATE REDUCTASE"/>
    <property type="match status" value="1"/>
</dbReference>
<dbReference type="Gene3D" id="3.40.50.360">
    <property type="match status" value="1"/>
</dbReference>
<name>A0ABR8MSW5_9BACL</name>
<dbReference type="SUPFAM" id="SSF52218">
    <property type="entry name" value="Flavoproteins"/>
    <property type="match status" value="1"/>
</dbReference>
<dbReference type="PANTHER" id="PTHR30543:SF21">
    <property type="entry name" value="NAD(P)H-DEPENDENT FMN REDUCTASE LOT6"/>
    <property type="match status" value="1"/>
</dbReference>
<reference evidence="3 4" key="1">
    <citation type="submission" date="2020-09" db="EMBL/GenBank/DDBJ databases">
        <title>Paenibacillus sp. strain PR3 16S rRNA gene Genome sequencing and assembly.</title>
        <authorList>
            <person name="Kim J."/>
        </authorList>
    </citation>
    <scope>NUCLEOTIDE SEQUENCE [LARGE SCALE GENOMIC DNA]</scope>
    <source>
        <strain evidence="3 4">PR3</strain>
    </source>
</reference>
<dbReference type="Pfam" id="PF03358">
    <property type="entry name" value="FMN_red"/>
    <property type="match status" value="1"/>
</dbReference>
<sequence length="196" mass="21990">MSEHILLVCGSLKEESLTRFALQTVERFLLDKEYTTSILNVGDLNLPIFDPDQVKLPVGAQSWIEQIELASGLVIGTPEYHGGFSGAIKNAIDYTKTELWKDKPIALIAAAGGYRTGINSLNGLRLIFRNVYARTINEQAVCSKYDLEEDEDGDVDFNEVMLGQLYRVAEGLLREMQFARQLGLIRSDFSLANRER</sequence>
<dbReference type="EMBL" id="JACXZA010000002">
    <property type="protein sequence ID" value="MBD3919061.1"/>
    <property type="molecule type" value="Genomic_DNA"/>
</dbReference>
<comment type="similarity">
    <text evidence="1">Belongs to the azoreductase type 2 family.</text>
</comment>
<dbReference type="InterPro" id="IPR050712">
    <property type="entry name" value="NAD(P)H-dep_reductase"/>
</dbReference>
<comment type="caution">
    <text evidence="3">The sequence shown here is derived from an EMBL/GenBank/DDBJ whole genome shotgun (WGS) entry which is preliminary data.</text>
</comment>
<proteinExistence type="inferred from homology"/>
<evidence type="ECO:0000256" key="1">
    <source>
        <dbReference type="ARBA" id="ARBA00009428"/>
    </source>
</evidence>
<dbReference type="Proteomes" id="UP000609346">
    <property type="component" value="Unassembled WGS sequence"/>
</dbReference>
<organism evidence="3 4">
    <name type="scientific">Paenibacillus terricola</name>
    <dbReference type="NCBI Taxonomy" id="2763503"/>
    <lineage>
        <taxon>Bacteria</taxon>
        <taxon>Bacillati</taxon>
        <taxon>Bacillota</taxon>
        <taxon>Bacilli</taxon>
        <taxon>Bacillales</taxon>
        <taxon>Paenibacillaceae</taxon>
        <taxon>Paenibacillus</taxon>
    </lineage>
</organism>
<dbReference type="InterPro" id="IPR029039">
    <property type="entry name" value="Flavoprotein-like_sf"/>
</dbReference>
<evidence type="ECO:0000259" key="2">
    <source>
        <dbReference type="Pfam" id="PF03358"/>
    </source>
</evidence>
<dbReference type="InterPro" id="IPR005025">
    <property type="entry name" value="FMN_Rdtase-like_dom"/>
</dbReference>
<accession>A0ABR8MSW5</accession>
<keyword evidence="4" id="KW-1185">Reference proteome</keyword>
<dbReference type="RefSeq" id="WP_191203334.1">
    <property type="nucleotide sequence ID" value="NZ_JACXZA010000002.1"/>
</dbReference>
<gene>
    <name evidence="3" type="ORF">H8B09_09870</name>
</gene>
<feature type="domain" description="NADPH-dependent FMN reductase-like" evidence="2">
    <location>
        <begin position="5"/>
        <end position="141"/>
    </location>
</feature>
<evidence type="ECO:0000313" key="3">
    <source>
        <dbReference type="EMBL" id="MBD3919061.1"/>
    </source>
</evidence>
<protein>
    <submittedName>
        <fullName evidence="3">NAD(P)H-dependent oxidoreductase</fullName>
    </submittedName>
</protein>